<evidence type="ECO:0000256" key="2">
    <source>
        <dbReference type="ARBA" id="ARBA00023180"/>
    </source>
</evidence>
<evidence type="ECO:0000313" key="5">
    <source>
        <dbReference type="EMBL" id="KOX68146.1"/>
    </source>
</evidence>
<dbReference type="OrthoDB" id="6846267at2759"/>
<dbReference type="Gene3D" id="3.40.50.1820">
    <property type="entry name" value="alpha/beta hydrolase"/>
    <property type="match status" value="1"/>
</dbReference>
<comment type="similarity">
    <text evidence="1">Belongs to the type-B carboxylesterase/lipase family.</text>
</comment>
<dbReference type="Proteomes" id="UP000053105">
    <property type="component" value="Unassembled WGS sequence"/>
</dbReference>
<organism evidence="5 6">
    <name type="scientific">Melipona quadrifasciata</name>
    <dbReference type="NCBI Taxonomy" id="166423"/>
    <lineage>
        <taxon>Eukaryota</taxon>
        <taxon>Metazoa</taxon>
        <taxon>Ecdysozoa</taxon>
        <taxon>Arthropoda</taxon>
        <taxon>Hexapoda</taxon>
        <taxon>Insecta</taxon>
        <taxon>Pterygota</taxon>
        <taxon>Neoptera</taxon>
        <taxon>Endopterygota</taxon>
        <taxon>Hymenoptera</taxon>
        <taxon>Apocrita</taxon>
        <taxon>Aculeata</taxon>
        <taxon>Apoidea</taxon>
        <taxon>Anthophila</taxon>
        <taxon>Apidae</taxon>
        <taxon>Melipona</taxon>
    </lineage>
</organism>
<evidence type="ECO:0000256" key="1">
    <source>
        <dbReference type="ARBA" id="ARBA00005964"/>
    </source>
</evidence>
<reference evidence="5 6" key="1">
    <citation type="submission" date="2015-07" db="EMBL/GenBank/DDBJ databases">
        <title>The genome of Melipona quadrifasciata.</title>
        <authorList>
            <person name="Pan H."/>
            <person name="Kapheim K."/>
        </authorList>
    </citation>
    <scope>NUCLEOTIDE SEQUENCE [LARGE SCALE GENOMIC DNA]</scope>
    <source>
        <strain evidence="5">0111107301</strain>
        <tissue evidence="5">Whole body</tissue>
    </source>
</reference>
<evidence type="ECO:0000313" key="6">
    <source>
        <dbReference type="Proteomes" id="UP000053105"/>
    </source>
</evidence>
<dbReference type="InterPro" id="IPR051093">
    <property type="entry name" value="Neuroligin/BSAL"/>
</dbReference>
<feature type="region of interest" description="Disordered" evidence="3">
    <location>
        <begin position="113"/>
        <end position="132"/>
    </location>
</feature>
<dbReference type="SUPFAM" id="SSF53474">
    <property type="entry name" value="alpha/beta-Hydrolases"/>
    <property type="match status" value="1"/>
</dbReference>
<dbReference type="InterPro" id="IPR002018">
    <property type="entry name" value="CarbesteraseB"/>
</dbReference>
<sequence>MAIPGFFSTGTKASPGNYGLKDIVMALHWIQGNIVLFGGDPNSVTLWGHGEAASLVHMLAITRKTEGLFNRYIIQSATALYPMAVNSIVRTRKIALETAKSFDCLPRNEKNVTTTQTNVTNEEEEEEGLDEEEMMRCLREKQMDRSNRCCVFAPTIEDETDDAILTFQPLERTELVDEKRRTNLSKIQTSLKTSKNSLHDQIHHVLQYSHPISNVTELARAIEDFYFDGNVSTGLPDSNITEYQSDRMNSSTYFYLFEGNFTNTSDSSHCGKNFRYILHSHGNNLNYVPPILNKKCYDQILRNTEIDVTMINIMIEMWTSFAAKGEFYSTFQLTFTTRVPEARNVTPWPDYKESHKFLRLRAGKLSDIAEESEFFPEEMAFWEELMANLTSFLPDPPQLIPENKSNSNVPKQRSEINDYFEEFTGLRMHDGRMNGSEYGDCTKLSNHIVSTKHECTQHESFVVSRLHEYSILEEQPSNNTIEVLLPLLYNSISISTIW</sequence>
<keyword evidence="6" id="KW-1185">Reference proteome</keyword>
<dbReference type="Pfam" id="PF00135">
    <property type="entry name" value="COesterase"/>
    <property type="match status" value="2"/>
</dbReference>
<dbReference type="PANTHER" id="PTHR43903">
    <property type="entry name" value="NEUROLIGIN"/>
    <property type="match status" value="1"/>
</dbReference>
<accession>A0A0M8ZQW8</accession>
<keyword evidence="2" id="KW-0325">Glycoprotein</keyword>
<gene>
    <name evidence="5" type="ORF">WN51_07119</name>
</gene>
<dbReference type="AlphaFoldDB" id="A0A0M8ZQW8"/>
<evidence type="ECO:0000256" key="3">
    <source>
        <dbReference type="SAM" id="MobiDB-lite"/>
    </source>
</evidence>
<protein>
    <submittedName>
        <fullName evidence="5">Esterase FE4</fullName>
    </submittedName>
</protein>
<feature type="compositionally biased region" description="Acidic residues" evidence="3">
    <location>
        <begin position="121"/>
        <end position="132"/>
    </location>
</feature>
<dbReference type="InterPro" id="IPR029058">
    <property type="entry name" value="AB_hydrolase_fold"/>
</dbReference>
<dbReference type="EMBL" id="KQ435949">
    <property type="protein sequence ID" value="KOX68146.1"/>
    <property type="molecule type" value="Genomic_DNA"/>
</dbReference>
<dbReference type="STRING" id="166423.A0A0M8ZQW8"/>
<evidence type="ECO:0000259" key="4">
    <source>
        <dbReference type="Pfam" id="PF00135"/>
    </source>
</evidence>
<name>A0A0M8ZQW8_9HYME</name>
<feature type="domain" description="Carboxylesterase type B" evidence="4">
    <location>
        <begin position="185"/>
        <end position="365"/>
    </location>
</feature>
<feature type="domain" description="Carboxylesterase type B" evidence="4">
    <location>
        <begin position="4"/>
        <end position="158"/>
    </location>
</feature>
<proteinExistence type="inferred from homology"/>